<dbReference type="GeneID" id="14494432"/>
<dbReference type="EMBL" id="HE806317">
    <property type="protein sequence ID" value="CCH59524.1"/>
    <property type="molecule type" value="Genomic_DNA"/>
</dbReference>
<keyword evidence="1" id="KW-0539">Nucleus</keyword>
<dbReference type="GO" id="GO:0000976">
    <property type="term" value="F:transcription cis-regulatory region binding"/>
    <property type="evidence" value="ECO:0007669"/>
    <property type="project" value="TreeGrafter"/>
</dbReference>
<dbReference type="GO" id="GO:0045944">
    <property type="term" value="P:positive regulation of transcription by RNA polymerase II"/>
    <property type="evidence" value="ECO:0007669"/>
    <property type="project" value="TreeGrafter"/>
</dbReference>
<dbReference type="Gene3D" id="4.10.240.10">
    <property type="entry name" value="Zn(2)-C6 fungal-type DNA-binding domain"/>
    <property type="match status" value="1"/>
</dbReference>
<dbReference type="SUPFAM" id="SSF57701">
    <property type="entry name" value="Zn2/Cys6 DNA-binding domain"/>
    <property type="match status" value="1"/>
</dbReference>
<dbReference type="InterPro" id="IPR001138">
    <property type="entry name" value="Zn2Cys6_DnaBD"/>
</dbReference>
<evidence type="ECO:0000256" key="1">
    <source>
        <dbReference type="ARBA" id="ARBA00023242"/>
    </source>
</evidence>
<feature type="region of interest" description="Disordered" evidence="2">
    <location>
        <begin position="1"/>
        <end position="28"/>
    </location>
</feature>
<dbReference type="PANTHER" id="PTHR37534:SF49">
    <property type="entry name" value="LYSINE BIOSYNTHESIS REGULATORY PROTEIN LYS14"/>
    <property type="match status" value="1"/>
</dbReference>
<dbReference type="PROSITE" id="PS00463">
    <property type="entry name" value="ZN2_CY6_FUNGAL_1"/>
    <property type="match status" value="1"/>
</dbReference>
<sequence>MGVQTMCKPLPSDSNPSTSSYQKPYRRKSYNSYSRNGCILCKKAHVKCTEEKPECFRCVRMNLECEYGDNIRNNIIKISSARNLSQSTNFTTNNSNHLIHSHSTNNLHQHHNNNNIHTNKKSYSSRQGIKFVNKSNFISKRINHHEFLKNWFEKESKDDTILEDNYYKRNYPSLKNLLENKPRSSSDSGLNYSDINDNKRQTYFNVFTFFVQSDLNLLKLLNFDFDQRTSSITLSNTSDLSTVKVAIDSSFDCSTETYKSDIENLIKTTFKTTCDDLNKEDMLDDKKKSLHLLLENDPIANIIKNMNGNTKDVLNTLNLDDVILMKYCWRTFAYFIANGTFKCTLPSVFSNYISNLKSILIKSTELQQAMRYIVSTFLKAEYTKSNQLELAASWDRYVRLPTLEVCLKFANDYVQNLSSSEDYLFLVLFSAILFKGNKFGGNPTWRLHVREMTRLIRITEDLLDLENQKVSANGIGAPYLYSKTFIGYTELLNWIICDEGGAISSNKSLSFLFAKSSYLPSCLIGKKYNILTGYMITLHPILRSITLEIVKLKAKGINISGFNIILFKFFNKTTSIKQKFNLFGEKILTKLENLSSYNDLQTCLQDIQETNPRLHLILTNCHNVSQLTLEVYIRTFFITPSFENSEKIINLLTSILTIWNSMPETVSTGTVSLWALYIPALISRISHHETLFNGFYGILKQYSNSYIFLASRLIGKLDALNKMIKENKIEHLTEYECDFPIS</sequence>
<dbReference type="GO" id="GO:0005634">
    <property type="term" value="C:nucleus"/>
    <property type="evidence" value="ECO:0007669"/>
    <property type="project" value="TreeGrafter"/>
</dbReference>
<evidence type="ECO:0000313" key="4">
    <source>
        <dbReference type="EMBL" id="CCH59524.1"/>
    </source>
</evidence>
<dbReference type="KEGG" id="tbl:TBLA_0B07050"/>
<dbReference type="InParanoid" id="I2GZH2"/>
<dbReference type="InterPro" id="IPR036864">
    <property type="entry name" value="Zn2-C6_fun-type_DNA-bd_sf"/>
</dbReference>
<dbReference type="RefSeq" id="XP_004179043.1">
    <property type="nucleotide sequence ID" value="XM_004178995.1"/>
</dbReference>
<feature type="compositionally biased region" description="Polar residues" evidence="2">
    <location>
        <begin position="12"/>
        <end position="22"/>
    </location>
</feature>
<dbReference type="OMA" id="NILCTYE"/>
<accession>I2GZH2</accession>
<name>I2GZH2_HENB6</name>
<dbReference type="PANTHER" id="PTHR37534">
    <property type="entry name" value="TRANSCRIPTIONAL ACTIVATOR PROTEIN UGA3"/>
    <property type="match status" value="1"/>
</dbReference>
<dbReference type="OrthoDB" id="3994232at2759"/>
<dbReference type="Proteomes" id="UP000002866">
    <property type="component" value="Chromosome 2"/>
</dbReference>
<dbReference type="GO" id="GO:0000981">
    <property type="term" value="F:DNA-binding transcription factor activity, RNA polymerase II-specific"/>
    <property type="evidence" value="ECO:0007669"/>
    <property type="project" value="InterPro"/>
</dbReference>
<organism evidence="4 5">
    <name type="scientific">Henningerozyma blattae (strain ATCC 34711 / CBS 6284 / DSM 70876 / NBRC 10599 / NRRL Y-10934 / UCD 77-7)</name>
    <name type="common">Yeast</name>
    <name type="synonym">Tetrapisispora blattae</name>
    <dbReference type="NCBI Taxonomy" id="1071380"/>
    <lineage>
        <taxon>Eukaryota</taxon>
        <taxon>Fungi</taxon>
        <taxon>Dikarya</taxon>
        <taxon>Ascomycota</taxon>
        <taxon>Saccharomycotina</taxon>
        <taxon>Saccharomycetes</taxon>
        <taxon>Saccharomycetales</taxon>
        <taxon>Saccharomycetaceae</taxon>
        <taxon>Henningerozyma</taxon>
    </lineage>
</organism>
<evidence type="ECO:0000313" key="5">
    <source>
        <dbReference type="Proteomes" id="UP000002866"/>
    </source>
</evidence>
<keyword evidence="5" id="KW-1185">Reference proteome</keyword>
<feature type="domain" description="Zn(2)-C6 fungal-type" evidence="3">
    <location>
        <begin position="37"/>
        <end position="67"/>
    </location>
</feature>
<dbReference type="PROSITE" id="PS50048">
    <property type="entry name" value="ZN2_CY6_FUNGAL_2"/>
    <property type="match status" value="1"/>
</dbReference>
<evidence type="ECO:0000256" key="2">
    <source>
        <dbReference type="SAM" id="MobiDB-lite"/>
    </source>
</evidence>
<gene>
    <name evidence="4" type="primary">TBLA0B07050</name>
    <name evidence="4" type="ORF">TBLA_0B07050</name>
</gene>
<dbReference type="CDD" id="cd00067">
    <property type="entry name" value="GAL4"/>
    <property type="match status" value="1"/>
</dbReference>
<proteinExistence type="predicted"/>
<dbReference type="AlphaFoldDB" id="I2GZH2"/>
<evidence type="ECO:0000259" key="3">
    <source>
        <dbReference type="PROSITE" id="PS50048"/>
    </source>
</evidence>
<dbReference type="Pfam" id="PF00172">
    <property type="entry name" value="Zn_clus"/>
    <property type="match status" value="1"/>
</dbReference>
<protein>
    <recommendedName>
        <fullName evidence="3">Zn(2)-C6 fungal-type domain-containing protein</fullName>
    </recommendedName>
</protein>
<dbReference type="GO" id="GO:0008270">
    <property type="term" value="F:zinc ion binding"/>
    <property type="evidence" value="ECO:0007669"/>
    <property type="project" value="InterPro"/>
</dbReference>
<dbReference type="eggNOG" id="ENOG502R1US">
    <property type="taxonomic scope" value="Eukaryota"/>
</dbReference>
<dbReference type="HOGENOM" id="CLU_011912_0_0_1"/>
<reference evidence="4 5" key="1">
    <citation type="journal article" date="2011" name="Proc. Natl. Acad. Sci. U.S.A.">
        <title>Evolutionary erosion of yeast sex chromosomes by mating-type switching accidents.</title>
        <authorList>
            <person name="Gordon J.L."/>
            <person name="Armisen D."/>
            <person name="Proux-Wera E."/>
            <person name="Oheigeartaigh S.S."/>
            <person name="Byrne K.P."/>
            <person name="Wolfe K.H."/>
        </authorList>
    </citation>
    <scope>NUCLEOTIDE SEQUENCE [LARGE SCALE GENOMIC DNA]</scope>
    <source>
        <strain evidence="5">ATCC 34711 / CBS 6284 / DSM 70876 / NBRC 10599 / NRRL Y-10934 / UCD 77-7</strain>
    </source>
</reference>
<dbReference type="SMART" id="SM00066">
    <property type="entry name" value="GAL4"/>
    <property type="match status" value="1"/>
</dbReference>